<sequence length="232" mass="25266">MIKNSTTKVMIDPLYTSAFLMGLIGSGHCLAMCGGIASSLQLASNKRQSVIYSFAYNIGRACSYMLAGALVAGISSQFAKQNTFFSVTLSFIAAIFMLLVGVYIMRLGPTLQWLEKIGKTLIWQHIVKLNKYLMPVDSTAKALGYGALWGWLPCGLVYSALTWAMTSPSAFDGALVMLCFALGTFPAMITLGLAAQKLNSVINHPWTRIVLGSIIIWYGMYLLIIATDKLVH</sequence>
<evidence type="ECO:0000313" key="1">
    <source>
        <dbReference type="EMBL" id="ATC82625.1"/>
    </source>
</evidence>
<gene>
    <name evidence="1" type="ORF">PAGA_a2339</name>
</gene>
<proteinExistence type="predicted"/>
<dbReference type="EMBL" id="CP011011">
    <property type="protein sequence ID" value="ATC82625.1"/>
    <property type="molecule type" value="Genomic_DNA"/>
</dbReference>
<keyword evidence="2" id="KW-1185">Reference proteome</keyword>
<organism evidence="1 2">
    <name type="scientific">Pseudoalteromonas agarivorans DSM 14585</name>
    <dbReference type="NCBI Taxonomy" id="1312369"/>
    <lineage>
        <taxon>Bacteria</taxon>
        <taxon>Pseudomonadati</taxon>
        <taxon>Pseudomonadota</taxon>
        <taxon>Gammaproteobacteria</taxon>
        <taxon>Alteromonadales</taxon>
        <taxon>Pseudoalteromonadaceae</taxon>
        <taxon>Pseudoalteromonas</taxon>
    </lineage>
</organism>
<protein>
    <submittedName>
        <fullName evidence="1">Uncharacterized protein</fullName>
    </submittedName>
</protein>
<dbReference type="Proteomes" id="UP000217277">
    <property type="component" value="Chromosome I"/>
</dbReference>
<reference evidence="1" key="1">
    <citation type="submission" date="2015-03" db="EMBL/GenBank/DDBJ databases">
        <authorList>
            <person name="Xie B.-B."/>
            <person name="Rong J.-C."/>
            <person name="Qin Q.-L."/>
            <person name="Zhang Y.-Z."/>
        </authorList>
    </citation>
    <scope>NUCLEOTIDE SEQUENCE</scope>
    <source>
        <strain evidence="1">DSM 14585</strain>
    </source>
</reference>
<name>A0ACA8DXB2_9GAMM</name>
<accession>A0ACA8DXB2</accession>
<evidence type="ECO:0000313" key="2">
    <source>
        <dbReference type="Proteomes" id="UP000217277"/>
    </source>
</evidence>